<evidence type="ECO:0000256" key="4">
    <source>
        <dbReference type="ARBA" id="ARBA00010561"/>
    </source>
</evidence>
<feature type="transmembrane region" description="Helical" evidence="19">
    <location>
        <begin position="40"/>
        <end position="62"/>
    </location>
</feature>
<keyword evidence="8 19" id="KW-0169">Cobalamin biosynthesis</keyword>
<dbReference type="GO" id="GO:0005886">
    <property type="term" value="C:plasma membrane"/>
    <property type="evidence" value="ECO:0007669"/>
    <property type="project" value="UniProtKB-SubCell"/>
</dbReference>
<feature type="transmembrane region" description="Helical" evidence="19">
    <location>
        <begin position="112"/>
        <end position="135"/>
    </location>
</feature>
<proteinExistence type="inferred from homology"/>
<evidence type="ECO:0000256" key="6">
    <source>
        <dbReference type="ARBA" id="ARBA00015850"/>
    </source>
</evidence>
<gene>
    <name evidence="19 20" type="primary">cobS</name>
    <name evidence="20" type="ORF">ACFQKD_09820</name>
</gene>
<dbReference type="RefSeq" id="WP_276237910.1">
    <property type="nucleotide sequence ID" value="NZ_CP119989.1"/>
</dbReference>
<comment type="subcellular location">
    <subcellularLocation>
        <location evidence="2 19">Cell membrane</location>
        <topology evidence="2 19">Multi-pass membrane protein</topology>
    </subcellularLocation>
</comment>
<dbReference type="GO" id="GO:0009236">
    <property type="term" value="P:cobalamin biosynthetic process"/>
    <property type="evidence" value="ECO:0007669"/>
    <property type="project" value="UniProtKB-UniRule"/>
</dbReference>
<organism evidence="20 21">
    <name type="scientific">Halobaculum marinum</name>
    <dbReference type="NCBI Taxonomy" id="3031996"/>
    <lineage>
        <taxon>Archaea</taxon>
        <taxon>Methanobacteriati</taxon>
        <taxon>Methanobacteriota</taxon>
        <taxon>Stenosarchaea group</taxon>
        <taxon>Halobacteria</taxon>
        <taxon>Halobacteriales</taxon>
        <taxon>Haloferacaceae</taxon>
        <taxon>Halobaculum</taxon>
    </lineage>
</organism>
<comment type="cofactor">
    <cofactor evidence="1 19">
        <name>Mg(2+)</name>
        <dbReference type="ChEBI" id="CHEBI:18420"/>
    </cofactor>
</comment>
<evidence type="ECO:0000256" key="14">
    <source>
        <dbReference type="ARBA" id="ARBA00025228"/>
    </source>
</evidence>
<comment type="similarity">
    <text evidence="4 19">Belongs to the CobS family.</text>
</comment>
<evidence type="ECO:0000256" key="3">
    <source>
        <dbReference type="ARBA" id="ARBA00004663"/>
    </source>
</evidence>
<dbReference type="PANTHER" id="PTHR34148:SF1">
    <property type="entry name" value="ADENOSYLCOBINAMIDE-GDP RIBAZOLETRANSFERASE"/>
    <property type="match status" value="1"/>
</dbReference>
<evidence type="ECO:0000256" key="16">
    <source>
        <dbReference type="ARBA" id="ARBA00032853"/>
    </source>
</evidence>
<comment type="pathway">
    <text evidence="3 19">Cofactor biosynthesis; adenosylcobalamin biosynthesis; adenosylcobalamin from cob(II)yrinate a,c-diamide: step 7/7.</text>
</comment>
<dbReference type="GO" id="GO:0008818">
    <property type="term" value="F:cobalamin 5'-phosphate synthase activity"/>
    <property type="evidence" value="ECO:0007669"/>
    <property type="project" value="UniProtKB-UniRule"/>
</dbReference>
<evidence type="ECO:0000256" key="2">
    <source>
        <dbReference type="ARBA" id="ARBA00004651"/>
    </source>
</evidence>
<dbReference type="PANTHER" id="PTHR34148">
    <property type="entry name" value="ADENOSYLCOBINAMIDE-GDP RIBAZOLETRANSFERASE"/>
    <property type="match status" value="1"/>
</dbReference>
<evidence type="ECO:0000313" key="20">
    <source>
        <dbReference type="EMBL" id="MFC7097600.1"/>
    </source>
</evidence>
<evidence type="ECO:0000256" key="1">
    <source>
        <dbReference type="ARBA" id="ARBA00001946"/>
    </source>
</evidence>
<dbReference type="GO" id="GO:0051073">
    <property type="term" value="F:adenosylcobinamide-GDP ribazoletransferase activity"/>
    <property type="evidence" value="ECO:0007669"/>
    <property type="project" value="UniProtKB-UniRule"/>
</dbReference>
<sequence>MAVSAVAALRGALGFLSRVPVGHSDAGWEAFRRTPTAIPAAGYLIGALVAGVAVAPAVVVGLPAPTLALALVAATYLLTGITHVDGVADLGDAAVVHGDADARRAVLKDTTVGTGGVLAVAVVVGGLALGGLGLASLPLGAAVAVVVAAEVGAKAALATLVCVGQSAHEGLGSALTAESSPRAALGVAVVAAPVVALTWPRPAVGVAVLLAAGAVAAGTLRWSRARLGGVSGDVFGATNELARVAGLHAGVVAWTLS</sequence>
<reference evidence="20 21" key="1">
    <citation type="journal article" date="2019" name="Int. J. Syst. Evol. Microbiol.">
        <title>The Global Catalogue of Microorganisms (GCM) 10K type strain sequencing project: providing services to taxonomists for standard genome sequencing and annotation.</title>
        <authorList>
            <consortium name="The Broad Institute Genomics Platform"/>
            <consortium name="The Broad Institute Genome Sequencing Center for Infectious Disease"/>
            <person name="Wu L."/>
            <person name="Ma J."/>
        </authorList>
    </citation>
    <scope>NUCLEOTIDE SEQUENCE [LARGE SCALE GENOMIC DNA]</scope>
    <source>
        <strain evidence="20 21">DT55</strain>
    </source>
</reference>
<evidence type="ECO:0000256" key="11">
    <source>
        <dbReference type="ARBA" id="ARBA00022842"/>
    </source>
</evidence>
<dbReference type="AlphaFoldDB" id="A0ABD5WVX2"/>
<name>A0ABD5WVX2_9EURY</name>
<dbReference type="EC" id="2.7.8.26" evidence="5 19"/>
<feature type="transmembrane region" description="Helical" evidence="19">
    <location>
        <begin position="205"/>
        <end position="222"/>
    </location>
</feature>
<evidence type="ECO:0000256" key="8">
    <source>
        <dbReference type="ARBA" id="ARBA00022573"/>
    </source>
</evidence>
<keyword evidence="7 19" id="KW-1003">Cell membrane</keyword>
<evidence type="ECO:0000313" key="21">
    <source>
        <dbReference type="Proteomes" id="UP001596388"/>
    </source>
</evidence>
<dbReference type="GeneID" id="79268485"/>
<dbReference type="HAMAP" id="MF_00719">
    <property type="entry name" value="CobS"/>
    <property type="match status" value="1"/>
</dbReference>
<comment type="caution">
    <text evidence="19">Lacks conserved residue(s) required for the propagation of feature annotation.</text>
</comment>
<dbReference type="Pfam" id="PF02654">
    <property type="entry name" value="CobS"/>
    <property type="match status" value="1"/>
</dbReference>
<dbReference type="NCBIfam" id="TIGR00317">
    <property type="entry name" value="cobS"/>
    <property type="match status" value="1"/>
</dbReference>
<keyword evidence="12 19" id="KW-1133">Transmembrane helix</keyword>
<dbReference type="InterPro" id="IPR003805">
    <property type="entry name" value="CobS"/>
</dbReference>
<evidence type="ECO:0000256" key="17">
    <source>
        <dbReference type="ARBA" id="ARBA00048623"/>
    </source>
</evidence>
<keyword evidence="11 19" id="KW-0460">Magnesium</keyword>
<evidence type="ECO:0000256" key="7">
    <source>
        <dbReference type="ARBA" id="ARBA00022475"/>
    </source>
</evidence>
<keyword evidence="13 19" id="KW-0472">Membrane</keyword>
<comment type="caution">
    <text evidence="20">The sequence shown here is derived from an EMBL/GenBank/DDBJ whole genome shotgun (WGS) entry which is preliminary data.</text>
</comment>
<dbReference type="EMBL" id="JBHTAG010000003">
    <property type="protein sequence ID" value="MFC7097600.1"/>
    <property type="molecule type" value="Genomic_DNA"/>
</dbReference>
<keyword evidence="10 19" id="KW-0812">Transmembrane</keyword>
<keyword evidence="9 19" id="KW-0808">Transferase</keyword>
<comment type="function">
    <text evidence="14 19">Joins adenosylcobinamide-GDP and alpha-ribazole to generate adenosylcobalamin (Ado-cobalamin). Also synthesizes adenosylcobalamin 5'-phosphate from adenosylcobinamide-GDP and alpha-ribazole 5'-phosphate.</text>
</comment>
<evidence type="ECO:0000256" key="12">
    <source>
        <dbReference type="ARBA" id="ARBA00022989"/>
    </source>
</evidence>
<evidence type="ECO:0000256" key="9">
    <source>
        <dbReference type="ARBA" id="ARBA00022679"/>
    </source>
</evidence>
<protein>
    <recommendedName>
        <fullName evidence="6 19">Adenosylcobinamide-GDP ribazoletransferase</fullName>
        <ecNumber evidence="5 19">2.7.8.26</ecNumber>
    </recommendedName>
    <alternativeName>
        <fullName evidence="16 19">Cobalamin synthase</fullName>
    </alternativeName>
    <alternativeName>
        <fullName evidence="15 19">Cobalamin-5'-phosphate synthase</fullName>
    </alternativeName>
</protein>
<accession>A0ABD5WVX2</accession>
<comment type="catalytic activity">
    <reaction evidence="18 19">
        <text>alpha-ribazole 5'-phosphate + adenosylcob(III)inamide-GDP = adenosylcob(III)alamin 5'-phosphate + GMP + H(+)</text>
        <dbReference type="Rhea" id="RHEA:23560"/>
        <dbReference type="ChEBI" id="CHEBI:15378"/>
        <dbReference type="ChEBI" id="CHEBI:57918"/>
        <dbReference type="ChEBI" id="CHEBI:58115"/>
        <dbReference type="ChEBI" id="CHEBI:60487"/>
        <dbReference type="ChEBI" id="CHEBI:60493"/>
        <dbReference type="EC" id="2.7.8.26"/>
    </reaction>
</comment>
<dbReference type="Proteomes" id="UP001596388">
    <property type="component" value="Unassembled WGS sequence"/>
</dbReference>
<evidence type="ECO:0000256" key="13">
    <source>
        <dbReference type="ARBA" id="ARBA00023136"/>
    </source>
</evidence>
<evidence type="ECO:0000256" key="15">
    <source>
        <dbReference type="ARBA" id="ARBA00032605"/>
    </source>
</evidence>
<evidence type="ECO:0000256" key="10">
    <source>
        <dbReference type="ARBA" id="ARBA00022692"/>
    </source>
</evidence>
<keyword evidence="21" id="KW-1185">Reference proteome</keyword>
<evidence type="ECO:0000256" key="18">
    <source>
        <dbReference type="ARBA" id="ARBA00049504"/>
    </source>
</evidence>
<evidence type="ECO:0000256" key="19">
    <source>
        <dbReference type="HAMAP-Rule" id="MF_00719"/>
    </source>
</evidence>
<comment type="catalytic activity">
    <reaction evidence="17 19">
        <text>alpha-ribazole + adenosylcob(III)inamide-GDP = adenosylcob(III)alamin + GMP + H(+)</text>
        <dbReference type="Rhea" id="RHEA:16049"/>
        <dbReference type="ChEBI" id="CHEBI:10329"/>
        <dbReference type="ChEBI" id="CHEBI:15378"/>
        <dbReference type="ChEBI" id="CHEBI:18408"/>
        <dbReference type="ChEBI" id="CHEBI:58115"/>
        <dbReference type="ChEBI" id="CHEBI:60487"/>
        <dbReference type="EC" id="2.7.8.26"/>
    </reaction>
</comment>
<evidence type="ECO:0000256" key="5">
    <source>
        <dbReference type="ARBA" id="ARBA00013200"/>
    </source>
</evidence>